<reference evidence="6 7" key="1">
    <citation type="submission" date="2017-10" db="EMBL/GenBank/DDBJ databases">
        <title>Genomics of the genus Arcobacter.</title>
        <authorList>
            <person name="Perez-Cataluna A."/>
            <person name="Figueras M.J."/>
        </authorList>
    </citation>
    <scope>NUCLEOTIDE SEQUENCE [LARGE SCALE GENOMIC DNA]</scope>
    <source>
        <strain evidence="6 7">CECT 8987</strain>
    </source>
</reference>
<dbReference type="Gene3D" id="1.10.8.260">
    <property type="entry name" value="HI0933 insert domain-like"/>
    <property type="match status" value="1"/>
</dbReference>
<proteinExistence type="predicted"/>
<evidence type="ECO:0000256" key="2">
    <source>
        <dbReference type="ARBA" id="ARBA00022630"/>
    </source>
</evidence>
<feature type="domain" description="RsdA/BaiN/AoA(So)-like Rossmann fold-like" evidence="4">
    <location>
        <begin position="2"/>
        <end position="403"/>
    </location>
</feature>
<dbReference type="InterPro" id="IPR036188">
    <property type="entry name" value="FAD/NAD-bd_sf"/>
</dbReference>
<keyword evidence="3" id="KW-0274">FAD</keyword>
<dbReference type="Gene3D" id="3.50.50.60">
    <property type="entry name" value="FAD/NAD(P)-binding domain"/>
    <property type="match status" value="1"/>
</dbReference>
<dbReference type="InterPro" id="IPR057661">
    <property type="entry name" value="RsdA/BaiN/AoA(So)_Rossmann"/>
</dbReference>
<gene>
    <name evidence="6" type="ORF">CRV04_06600</name>
</gene>
<evidence type="ECO:0000256" key="3">
    <source>
        <dbReference type="ARBA" id="ARBA00022827"/>
    </source>
</evidence>
<organism evidence="6 7">
    <name type="scientific">Candidatus Marinarcus aquaticus</name>
    <dbReference type="NCBI Taxonomy" id="2044504"/>
    <lineage>
        <taxon>Bacteria</taxon>
        <taxon>Pseudomonadati</taxon>
        <taxon>Campylobacterota</taxon>
        <taxon>Epsilonproteobacteria</taxon>
        <taxon>Campylobacterales</taxon>
        <taxon>Arcobacteraceae</taxon>
        <taxon>Candidatus Marinarcus</taxon>
    </lineage>
</organism>
<evidence type="ECO:0000313" key="6">
    <source>
        <dbReference type="EMBL" id="RXJ58172.1"/>
    </source>
</evidence>
<dbReference type="Proteomes" id="UP000290657">
    <property type="component" value="Unassembled WGS sequence"/>
</dbReference>
<protein>
    <submittedName>
        <fullName evidence="6">Aminoacetone oxidase family FAD-binding enzyme</fullName>
    </submittedName>
</protein>
<comment type="caution">
    <text evidence="6">The sequence shown here is derived from an EMBL/GenBank/DDBJ whole genome shotgun (WGS) entry which is preliminary data.</text>
</comment>
<name>A0A4Q0XR40_9BACT</name>
<dbReference type="NCBIfam" id="TIGR00275">
    <property type="entry name" value="aminoacetone oxidase family FAD-binding enzyme"/>
    <property type="match status" value="1"/>
</dbReference>
<keyword evidence="2" id="KW-0285">Flavoprotein</keyword>
<dbReference type="RefSeq" id="WP_128996035.1">
    <property type="nucleotide sequence ID" value="NZ_PDKN01000003.1"/>
</dbReference>
<dbReference type="InterPro" id="IPR004792">
    <property type="entry name" value="BaiN-like"/>
</dbReference>
<dbReference type="SUPFAM" id="SSF160996">
    <property type="entry name" value="HI0933 insert domain-like"/>
    <property type="match status" value="1"/>
</dbReference>
<accession>A0A4Q0XR40</accession>
<dbReference type="InterPro" id="IPR023166">
    <property type="entry name" value="BaiN-like_dom_sf"/>
</dbReference>
<evidence type="ECO:0000313" key="7">
    <source>
        <dbReference type="Proteomes" id="UP000290657"/>
    </source>
</evidence>
<dbReference type="InterPro" id="IPR055178">
    <property type="entry name" value="RsdA/BaiN/AoA(So)-like_dom"/>
</dbReference>
<evidence type="ECO:0000259" key="4">
    <source>
        <dbReference type="Pfam" id="PF03486"/>
    </source>
</evidence>
<evidence type="ECO:0000256" key="1">
    <source>
        <dbReference type="ARBA" id="ARBA00001974"/>
    </source>
</evidence>
<dbReference type="PANTHER" id="PTHR42887">
    <property type="entry name" value="OS12G0638800 PROTEIN"/>
    <property type="match status" value="1"/>
</dbReference>
<dbReference type="EMBL" id="PDKN01000003">
    <property type="protein sequence ID" value="RXJ58172.1"/>
    <property type="molecule type" value="Genomic_DNA"/>
</dbReference>
<dbReference type="Gene3D" id="2.40.30.10">
    <property type="entry name" value="Translation factors"/>
    <property type="match status" value="1"/>
</dbReference>
<dbReference type="PANTHER" id="PTHR42887:SF2">
    <property type="entry name" value="OS12G0638800 PROTEIN"/>
    <property type="match status" value="1"/>
</dbReference>
<comment type="cofactor">
    <cofactor evidence="1">
        <name>FAD</name>
        <dbReference type="ChEBI" id="CHEBI:57692"/>
    </cofactor>
</comment>
<feature type="domain" description="RsdA/BaiN/AoA(So)-like insert" evidence="5">
    <location>
        <begin position="189"/>
        <end position="351"/>
    </location>
</feature>
<dbReference type="PRINTS" id="PR00411">
    <property type="entry name" value="PNDRDTASEI"/>
</dbReference>
<keyword evidence="7" id="KW-1185">Reference proteome</keyword>
<dbReference type="Pfam" id="PF03486">
    <property type="entry name" value="HI0933_like"/>
    <property type="match status" value="1"/>
</dbReference>
<dbReference type="SUPFAM" id="SSF51905">
    <property type="entry name" value="FAD/NAD(P)-binding domain"/>
    <property type="match status" value="1"/>
</dbReference>
<sequence length="410" mass="44568">MKIAIIGAGAAGLTAAITAKQLNASLDITLFDSNISLGKKILASGNGRCNISNIHNGCDYYMGEDVNFASYALEQFHFKAFKTFCASLGLVLDIKSDGKVYPLSNEAKSVVNLFESKINALNITTQYDTVITSIHKKDEKFVIKSENESFTFFDKVLIASGLQAAPQLRSSEDGLSFAQSFGHTINPTYPSLVGLHVDSNYHHKLQGVKKEVGVSLLINGQKEQTLTGDVLFTKYGVSGFAILDVSQWASYYLSLYQAVDIEINFFPILNKNELLSKLQTVLSAQTQEHASVVLGGLLPNKLGAVLLEVCGFDKDIKAGEINAKQMRTLVNQLQHWKLEITGTQGYKHAEVSGGGVRVAEVDAKRYESKKVSGLYFAGEVLDITGKRGGYNLHFAWASGYLAGLSLAKGK</sequence>
<evidence type="ECO:0000259" key="5">
    <source>
        <dbReference type="Pfam" id="PF22780"/>
    </source>
</evidence>
<dbReference type="OrthoDB" id="9773233at2"/>
<dbReference type="AlphaFoldDB" id="A0A4Q0XR40"/>
<dbReference type="Pfam" id="PF22780">
    <property type="entry name" value="HI0933_like_1st"/>
    <property type="match status" value="1"/>
</dbReference>
<dbReference type="PRINTS" id="PR00368">
    <property type="entry name" value="FADPNR"/>
</dbReference>